<feature type="domain" description="Fe/B12 periplasmic-binding" evidence="1">
    <location>
        <begin position="10"/>
        <end position="35"/>
    </location>
</feature>
<dbReference type="Gene3D" id="3.40.50.1980">
    <property type="entry name" value="Nitrogenase molybdenum iron protein domain"/>
    <property type="match status" value="1"/>
</dbReference>
<dbReference type="PROSITE" id="PS50983">
    <property type="entry name" value="FE_B12_PBP"/>
    <property type="match status" value="1"/>
</dbReference>
<feature type="non-terminal residue" evidence="2">
    <location>
        <position position="35"/>
    </location>
</feature>
<evidence type="ECO:0000259" key="1">
    <source>
        <dbReference type="PROSITE" id="PS50983"/>
    </source>
</evidence>
<protein>
    <recommendedName>
        <fullName evidence="1">Fe/B12 periplasmic-binding domain-containing protein</fullName>
    </recommendedName>
</protein>
<reference evidence="2" key="1">
    <citation type="submission" date="2018-05" db="EMBL/GenBank/DDBJ databases">
        <authorList>
            <person name="Lanie J.A."/>
            <person name="Ng W.-L."/>
            <person name="Kazmierczak K.M."/>
            <person name="Andrzejewski T.M."/>
            <person name="Davidsen T.M."/>
            <person name="Wayne K.J."/>
            <person name="Tettelin H."/>
            <person name="Glass J.I."/>
            <person name="Rusch D."/>
            <person name="Podicherti R."/>
            <person name="Tsui H.-C.T."/>
            <person name="Winkler M.E."/>
        </authorList>
    </citation>
    <scope>NUCLEOTIDE SEQUENCE</scope>
</reference>
<dbReference type="AlphaFoldDB" id="A0A382DY63"/>
<accession>A0A382DY63</accession>
<evidence type="ECO:0000313" key="2">
    <source>
        <dbReference type="EMBL" id="SVB43119.1"/>
    </source>
</evidence>
<proteinExistence type="predicted"/>
<dbReference type="EMBL" id="UINC01041610">
    <property type="protein sequence ID" value="SVB43119.1"/>
    <property type="molecule type" value="Genomic_DNA"/>
</dbReference>
<dbReference type="InterPro" id="IPR002491">
    <property type="entry name" value="ABC_transptr_periplasmic_BD"/>
</dbReference>
<gene>
    <name evidence="2" type="ORF">METZ01_LOCUS195973</name>
</gene>
<sequence>MGAQGDISKRIVSIVPAVTEMLFEIGAGEQVVGIS</sequence>
<dbReference type="SUPFAM" id="SSF53807">
    <property type="entry name" value="Helical backbone' metal receptor"/>
    <property type="match status" value="1"/>
</dbReference>
<organism evidence="2">
    <name type="scientific">marine metagenome</name>
    <dbReference type="NCBI Taxonomy" id="408172"/>
    <lineage>
        <taxon>unclassified sequences</taxon>
        <taxon>metagenomes</taxon>
        <taxon>ecological metagenomes</taxon>
    </lineage>
</organism>
<name>A0A382DY63_9ZZZZ</name>